<dbReference type="AlphaFoldDB" id="A0AAE7NQJ3"/>
<gene>
    <name evidence="1" type="ORF">WN72_11375</name>
</gene>
<name>A0AAE7NQJ3_9BRAD</name>
<proteinExistence type="predicted"/>
<accession>A0AAE7NQJ3</accession>
<evidence type="ECO:0008006" key="3">
    <source>
        <dbReference type="Google" id="ProtNLM"/>
    </source>
</evidence>
<dbReference type="KEGG" id="barh:WN72_11375"/>
<protein>
    <recommendedName>
        <fullName evidence="3">Cytochrome c domain-containing protein</fullName>
    </recommendedName>
</protein>
<evidence type="ECO:0000313" key="2">
    <source>
        <dbReference type="Proteomes" id="UP000594015"/>
    </source>
</evidence>
<sequence>MVPSAGPWFKLSQSYPTAVPANDAPWSNIDFKDGVTGADAYLYALRDYAFDGMIDADFKPEANNVRPWFHMPLMNFGPRAREPMRGLTSERSVTGPELGLKPGVTIHNYAVGFYNAAGAVTIGQVLGGASPDLAKAQFPQGAMTFKILFSDVTANDFQDSDVLSGAPQWTIRTAAGPQTVRLMQMDVAAVDSRSPTGWVFGTFAFDSNATDTSPWRRLRPVGLSWGNDFGFTPADQQAGKKLTETTISDQAPAYAASHLGWAGRANGPVDNPISGCLSCHSTAQLPSAPITFSSACTTDAQKMLWFRDLKGNQPFGGVDASCNPITSAPPPKPLDFSLQLSVAVQNVVQFGDANPCSPSASIMNLRVDDHPGEHPRIAR</sequence>
<dbReference type="EMBL" id="CP030050">
    <property type="protein sequence ID" value="QOZ66844.1"/>
    <property type="molecule type" value="Genomic_DNA"/>
</dbReference>
<dbReference type="Proteomes" id="UP000594015">
    <property type="component" value="Chromosome"/>
</dbReference>
<reference evidence="1 2" key="1">
    <citation type="submission" date="2018-06" db="EMBL/GenBank/DDBJ databases">
        <title>Comparative genomics of Bradyrhizobium nodulating Arachidis hypogaea.</title>
        <authorList>
            <person name="Li Y."/>
        </authorList>
    </citation>
    <scope>NUCLEOTIDE SEQUENCE [LARGE SCALE GENOMIC DNA]</scope>
    <source>
        <strain evidence="1 2">CCBAU 051107</strain>
    </source>
</reference>
<evidence type="ECO:0000313" key="1">
    <source>
        <dbReference type="EMBL" id="QOZ66844.1"/>
    </source>
</evidence>
<organism evidence="1 2">
    <name type="scientific">Bradyrhizobium arachidis</name>
    <dbReference type="NCBI Taxonomy" id="858423"/>
    <lineage>
        <taxon>Bacteria</taxon>
        <taxon>Pseudomonadati</taxon>
        <taxon>Pseudomonadota</taxon>
        <taxon>Alphaproteobacteria</taxon>
        <taxon>Hyphomicrobiales</taxon>
        <taxon>Nitrobacteraceae</taxon>
        <taxon>Bradyrhizobium</taxon>
    </lineage>
</organism>